<evidence type="ECO:0000313" key="2">
    <source>
        <dbReference type="Proteomes" id="UP001309876"/>
    </source>
</evidence>
<dbReference type="EMBL" id="JAVRRJ010000006">
    <property type="protein sequence ID" value="KAK5083835.1"/>
    <property type="molecule type" value="Genomic_DNA"/>
</dbReference>
<comment type="caution">
    <text evidence="1">The sequence shown here is derived from an EMBL/GenBank/DDBJ whole genome shotgun (WGS) entry which is preliminary data.</text>
</comment>
<reference evidence="1 2" key="1">
    <citation type="submission" date="2023-08" db="EMBL/GenBank/DDBJ databases">
        <title>Black Yeasts Isolated from many extreme environments.</title>
        <authorList>
            <person name="Coleine C."/>
            <person name="Stajich J.E."/>
            <person name="Selbmann L."/>
        </authorList>
    </citation>
    <scope>NUCLEOTIDE SEQUENCE [LARGE SCALE GENOMIC DNA]</scope>
    <source>
        <strain evidence="1 2">CCFEE 5910</strain>
    </source>
</reference>
<protein>
    <submittedName>
        <fullName evidence="1">Uncharacterized protein</fullName>
    </submittedName>
</protein>
<keyword evidence="2" id="KW-1185">Reference proteome</keyword>
<evidence type="ECO:0000313" key="1">
    <source>
        <dbReference type="EMBL" id="KAK5083835.1"/>
    </source>
</evidence>
<organism evidence="1 2">
    <name type="scientific">Lithohypha guttulata</name>
    <dbReference type="NCBI Taxonomy" id="1690604"/>
    <lineage>
        <taxon>Eukaryota</taxon>
        <taxon>Fungi</taxon>
        <taxon>Dikarya</taxon>
        <taxon>Ascomycota</taxon>
        <taxon>Pezizomycotina</taxon>
        <taxon>Eurotiomycetes</taxon>
        <taxon>Chaetothyriomycetidae</taxon>
        <taxon>Chaetothyriales</taxon>
        <taxon>Trichomeriaceae</taxon>
        <taxon>Lithohypha</taxon>
    </lineage>
</organism>
<sequence length="292" mass="33118">MASDGDVQSLRLDQYQPGKINQILEEIHRRVATDKVLKKSINFTVKPKTSDSTEWQKVYEYRGPDPDTVGLLQRHSRIWQQDPGQFVAVSTQAVHYPHPVLYVAGKCMQLDSNEAWMAILRRRCCRVLSYLQKTYKMPPEQIAEHLHASPWAVSYSRDELVEKMKQLTDAGSRYELWEQDLGGGTVFVLGRQLPRELWERRIPKSGEIRRKAICHLQEVGIAQLAAPYQSVSQAVINFMITEAENVAINTTSIRPLDASMAPMHVGTELWREAVSVYPCNSTASGSLSFAAF</sequence>
<gene>
    <name evidence="1" type="ORF">LTR05_006341</name>
</gene>
<dbReference type="AlphaFoldDB" id="A0AAN7SXV2"/>
<dbReference type="Proteomes" id="UP001309876">
    <property type="component" value="Unassembled WGS sequence"/>
</dbReference>
<accession>A0AAN7SXV2</accession>
<proteinExistence type="predicted"/>
<name>A0AAN7SXV2_9EURO</name>